<dbReference type="InterPro" id="IPR014756">
    <property type="entry name" value="Ig_E-set"/>
</dbReference>
<dbReference type="Gene3D" id="3.90.420.10">
    <property type="entry name" value="Oxidoreductase, molybdopterin-binding domain"/>
    <property type="match status" value="1"/>
</dbReference>
<dbReference type="KEGG" id="nsr:NS506_02895"/>
<dbReference type="GO" id="GO:0008482">
    <property type="term" value="F:sulfite oxidase activity"/>
    <property type="evidence" value="ECO:0007669"/>
    <property type="project" value="UniProtKB-EC"/>
</dbReference>
<dbReference type="PANTHER" id="PTHR19372">
    <property type="entry name" value="SULFITE REDUCTASE"/>
    <property type="match status" value="1"/>
</dbReference>
<protein>
    <submittedName>
        <fullName evidence="2">Sulfite oxidase</fullName>
        <ecNumber evidence="2">1.8.3.1</ecNumber>
    </submittedName>
</protein>
<gene>
    <name evidence="2" type="ORF">NS506_02895</name>
    <name evidence="3" type="ORF">NSK11_contig00017-0017</name>
</gene>
<feature type="domain" description="Oxidoreductase molybdopterin-binding" evidence="1">
    <location>
        <begin position="235"/>
        <end position="385"/>
    </location>
</feature>
<evidence type="ECO:0000313" key="5">
    <source>
        <dbReference type="Proteomes" id="UP000180166"/>
    </source>
</evidence>
<dbReference type="EC" id="1.8.3.1" evidence="2"/>
<accession>A0ABC8ARX9</accession>
<dbReference type="InterPro" id="IPR000572">
    <property type="entry name" value="OxRdtase_Mopterin-bd_dom"/>
</dbReference>
<name>A0ABC8ARX9_9NOCA</name>
<sequence>MPGEYPRDWGTMVAGNPVGYGRFEQVSVDEKRRLLGAAAVGLGALGAGELLAAARGGSPLDGLGRLAADYAPVPVVETMVARAGRHDKEMTRLGVALGGVAAAAGMALLPPRLRTPAAVAFGAGTAAAALRSADRSVPGALGGLTAAAVLRAGLRRRPTGFGGEFLWAAAGTGMLAAAESLLRRDDLRHREQARRVGPMGAHAPVPEDGIGIEPGLTPLITAAGKFYVADVNSRPPRIDPTQWRLSIGGKVAHHLRLSLADLAEQAVEFDAVMVCVHNTVGSHRCGNARWFGVPLTTLLEHAVPESGATRLVTRAVDGYTISLPLEPLRTGEWPGYLVIGMNGEALPPEHGFPARVFVPGIYGQYTGAKWITELELADDTHVDYWWKRGWPAETLWVRPESRIDVATCGPSDSGKFTVAGVAWAPPHGVSGVELRIDETEWFPVELGSELAPAAWRRWRTIVDLPPGTHTIQARAISRSGEVQDAGERPPFPIGPGGLHTVTVTA</sequence>
<dbReference type="AlphaFoldDB" id="A0ABC8ARX9"/>
<proteinExistence type="predicted"/>
<dbReference type="Pfam" id="PF00174">
    <property type="entry name" value="Oxidored_molyb"/>
    <property type="match status" value="1"/>
</dbReference>
<dbReference type="Proteomes" id="UP000180166">
    <property type="component" value="Chromosome"/>
</dbReference>
<keyword evidence="2" id="KW-0560">Oxidoreductase</keyword>
<keyword evidence="4" id="KW-1185">Reference proteome</keyword>
<evidence type="ECO:0000313" key="2">
    <source>
        <dbReference type="EMBL" id="APA96955.1"/>
    </source>
</evidence>
<dbReference type="EMBL" id="BBYQ01000017">
    <property type="protein sequence ID" value="GAP27348.1"/>
    <property type="molecule type" value="Genomic_DNA"/>
</dbReference>
<evidence type="ECO:0000313" key="4">
    <source>
        <dbReference type="Proteomes" id="UP000037179"/>
    </source>
</evidence>
<dbReference type="Proteomes" id="UP000037179">
    <property type="component" value="Unassembled WGS sequence"/>
</dbReference>
<reference evidence="2 5" key="3">
    <citation type="submission" date="2016-10" db="EMBL/GenBank/DDBJ databases">
        <title>Genome sequence of Nocardia seriolae strain EM150506, isolated from Anguila japonica.</title>
        <authorList>
            <person name="Han H.-J."/>
        </authorList>
    </citation>
    <scope>NUCLEOTIDE SEQUENCE [LARGE SCALE GENOMIC DNA]</scope>
    <source>
        <strain evidence="2 5">EM150506</strain>
    </source>
</reference>
<organism evidence="2 5">
    <name type="scientific">Nocardia seriolae</name>
    <dbReference type="NCBI Taxonomy" id="37332"/>
    <lineage>
        <taxon>Bacteria</taxon>
        <taxon>Bacillati</taxon>
        <taxon>Actinomycetota</taxon>
        <taxon>Actinomycetes</taxon>
        <taxon>Mycobacteriales</taxon>
        <taxon>Nocardiaceae</taxon>
        <taxon>Nocardia</taxon>
    </lineage>
</organism>
<reference evidence="4" key="1">
    <citation type="submission" date="2015-07" db="EMBL/GenBank/DDBJ databases">
        <title>Nocardia seriolae U-1 whole genome shotgun sequence.</title>
        <authorList>
            <person name="Imajoh M."/>
            <person name="Fukumoto Y."/>
            <person name="Sukeda M."/>
            <person name="Yamane J."/>
            <person name="Yamasaki K."/>
            <person name="Shimizu M."/>
            <person name="Ohnishi K."/>
            <person name="Oshima S."/>
        </authorList>
    </citation>
    <scope>NUCLEOTIDE SEQUENCE [LARGE SCALE GENOMIC DNA]</scope>
    <source>
        <strain evidence="4">U-1</strain>
    </source>
</reference>
<evidence type="ECO:0000313" key="3">
    <source>
        <dbReference type="EMBL" id="GAP27348.1"/>
    </source>
</evidence>
<dbReference type="EMBL" id="CP017839">
    <property type="protein sequence ID" value="APA96955.1"/>
    <property type="molecule type" value="Genomic_DNA"/>
</dbReference>
<dbReference type="SUPFAM" id="SSF81296">
    <property type="entry name" value="E set domains"/>
    <property type="match status" value="1"/>
</dbReference>
<evidence type="ECO:0000259" key="1">
    <source>
        <dbReference type="Pfam" id="PF00174"/>
    </source>
</evidence>
<dbReference type="SUPFAM" id="SSF56524">
    <property type="entry name" value="Oxidoreductase molybdopterin-binding domain"/>
    <property type="match status" value="1"/>
</dbReference>
<dbReference type="PANTHER" id="PTHR19372:SF7">
    <property type="entry name" value="SULFITE OXIDASE, MITOCHONDRIAL"/>
    <property type="match status" value="1"/>
</dbReference>
<reference evidence="3 4" key="2">
    <citation type="journal article" date="2016" name="Genome Announc.">
        <title>Draft Genome Sequence of Erythromycin- and Oxytetracycline-Sensitive Nocardia seriolae Strain U-1 (NBRC 110359).</title>
        <authorList>
            <person name="Imajoh M."/>
            <person name="Sukeda M."/>
            <person name="Shimizu M."/>
            <person name="Yamane J."/>
            <person name="Ohnishi K."/>
            <person name="Oshima S."/>
        </authorList>
    </citation>
    <scope>NUCLEOTIDE SEQUENCE [LARGE SCALE GENOMIC DNA]</scope>
    <source>
        <strain evidence="3 4">U-1</strain>
    </source>
</reference>
<dbReference type="InterPro" id="IPR036374">
    <property type="entry name" value="OxRdtase_Mopterin-bd_sf"/>
</dbReference>
<dbReference type="Gene3D" id="2.60.40.650">
    <property type="match status" value="1"/>
</dbReference>